<accession>A0A8S4NS29</accession>
<gene>
    <name evidence="8" type="ORF">OFUS_LOCUS9825</name>
</gene>
<dbReference type="PANTHER" id="PTHR12132">
    <property type="entry name" value="DNA REPAIR AND RECOMBINATION PROTEIN RAD52, RAD59"/>
    <property type="match status" value="1"/>
</dbReference>
<evidence type="ECO:0000256" key="4">
    <source>
        <dbReference type="ARBA" id="ARBA00023204"/>
    </source>
</evidence>
<dbReference type="InterPro" id="IPR041247">
    <property type="entry name" value="Rad52_fam"/>
</dbReference>
<keyword evidence="2" id="KW-0227">DNA damage</keyword>
<evidence type="ECO:0000256" key="3">
    <source>
        <dbReference type="ARBA" id="ARBA00023172"/>
    </source>
</evidence>
<name>A0A8S4NS29_OWEFU</name>
<feature type="compositionally biased region" description="Polar residues" evidence="7">
    <location>
        <begin position="313"/>
        <end position="330"/>
    </location>
</feature>
<dbReference type="GO" id="GO:0010792">
    <property type="term" value="P:DNA double-strand break processing involved in repair via single-strand annealing"/>
    <property type="evidence" value="ECO:0007669"/>
    <property type="project" value="UniProtKB-ARBA"/>
</dbReference>
<feature type="compositionally biased region" description="Polar residues" evidence="7">
    <location>
        <begin position="284"/>
        <end position="296"/>
    </location>
</feature>
<evidence type="ECO:0000256" key="2">
    <source>
        <dbReference type="ARBA" id="ARBA00022763"/>
    </source>
</evidence>
<dbReference type="NCBIfam" id="TIGR00607">
    <property type="entry name" value="rad52"/>
    <property type="match status" value="1"/>
</dbReference>
<comment type="similarity">
    <text evidence="1">Belongs to the RAD52 family.</text>
</comment>
<dbReference type="GO" id="GO:0006312">
    <property type="term" value="P:mitotic recombination"/>
    <property type="evidence" value="ECO:0007669"/>
    <property type="project" value="TreeGrafter"/>
</dbReference>
<dbReference type="InterPro" id="IPR004585">
    <property type="entry name" value="DNA_recomb/repair_Rad52"/>
</dbReference>
<dbReference type="PANTHER" id="PTHR12132:SF1">
    <property type="entry name" value="DNA REPAIR PROTEIN RAD52 HOMOLOG"/>
    <property type="match status" value="1"/>
</dbReference>
<dbReference type="Gene3D" id="3.30.390.80">
    <property type="entry name" value="DNA repair protein Rad52/59/22"/>
    <property type="match status" value="1"/>
</dbReference>
<proteinExistence type="inferred from homology"/>
<evidence type="ECO:0000256" key="7">
    <source>
        <dbReference type="SAM" id="MobiDB-lite"/>
    </source>
</evidence>
<keyword evidence="4" id="KW-0234">DNA repair</keyword>
<evidence type="ECO:0000313" key="9">
    <source>
        <dbReference type="Proteomes" id="UP000749559"/>
    </source>
</evidence>
<dbReference type="GO" id="GO:0000730">
    <property type="term" value="P:DNA recombinase assembly"/>
    <property type="evidence" value="ECO:0007669"/>
    <property type="project" value="InterPro"/>
</dbReference>
<feature type="compositionally biased region" description="Polar residues" evidence="7">
    <location>
        <begin position="202"/>
        <end position="217"/>
    </location>
</feature>
<feature type="compositionally biased region" description="Polar residues" evidence="7">
    <location>
        <begin position="237"/>
        <end position="255"/>
    </location>
</feature>
<evidence type="ECO:0000256" key="6">
    <source>
        <dbReference type="ARBA" id="ARBA00073403"/>
    </source>
</evidence>
<evidence type="ECO:0000313" key="8">
    <source>
        <dbReference type="EMBL" id="CAH1783485.1"/>
    </source>
</evidence>
<dbReference type="GO" id="GO:0005634">
    <property type="term" value="C:nucleus"/>
    <property type="evidence" value="ECO:0007669"/>
    <property type="project" value="InterPro"/>
</dbReference>
<reference evidence="8" key="1">
    <citation type="submission" date="2022-03" db="EMBL/GenBank/DDBJ databases">
        <authorList>
            <person name="Martin C."/>
        </authorList>
    </citation>
    <scope>NUCLEOTIDE SEQUENCE</scope>
</reference>
<comment type="function">
    <text evidence="5">Involved in double-stranded break repair. Plays a central role in genetic recombination and DNA repair by promoting the annealing of complementary single-stranded DNA and by stimulation of the RAD51 recombinase.</text>
</comment>
<dbReference type="EMBL" id="CAIIXF020000005">
    <property type="protein sequence ID" value="CAH1783485.1"/>
    <property type="molecule type" value="Genomic_DNA"/>
</dbReference>
<keyword evidence="9" id="KW-1185">Reference proteome</keyword>
<sequence length="477" mass="52587">MGDQDSNQNGNYAFGKSEFSKEEHVAIQDALRKKLGPEFISQRAGAGGQKLAYIEGWRLINLANETFGFNGWSHSVTHQTVDFVDSYNSKYYVGVSAFVKVQLKDGVYHEDIGYGVCEGMKSKALSIEKARKEAVTDGLKRALKSFGNSLGNCLGDKNYLKAINRAPKPPAENYDTTEMRHTFEDKVVATARYIKPTRETTPKNTKNDTIQPATDSAQKPIKSDSESSNAPVKKAMDTSTVVIPRASRTSSTRTPVMSKPSDASGSKIDGTATGTSKNLDSKPTLVSKQDNATLTRSEVARKRTMSIDPGQLNVATSRSKSADSDNNATSAGEFLIPNMAGEDDAAKLQRKLKQKQRQQEFQEKLKQKLHTSTKSLPGSPANAVPLATSTPMNSEDNNIKEPLQDRLIPADFCDDPDLWNQTFEVQEAVDQGHDAKNMNPSDNPDVPFRHHQYNTRELMIAHAHQQMGKKRRLDDAS</sequence>
<dbReference type="FunFam" id="3.30.390.80:FF:000001">
    <property type="entry name" value="DNA repair protein RAD52 homolog"/>
    <property type="match status" value="1"/>
</dbReference>
<protein>
    <recommendedName>
        <fullName evidence="6">DNA repair protein RAD52 homolog</fullName>
    </recommendedName>
</protein>
<dbReference type="InterPro" id="IPR042525">
    <property type="entry name" value="Rad52_Rad59_Rad22_sf"/>
</dbReference>
<dbReference type="Proteomes" id="UP000749559">
    <property type="component" value="Unassembled WGS sequence"/>
</dbReference>
<organism evidence="8 9">
    <name type="scientific">Owenia fusiformis</name>
    <name type="common">Polychaete worm</name>
    <dbReference type="NCBI Taxonomy" id="6347"/>
    <lineage>
        <taxon>Eukaryota</taxon>
        <taxon>Metazoa</taxon>
        <taxon>Spiralia</taxon>
        <taxon>Lophotrochozoa</taxon>
        <taxon>Annelida</taxon>
        <taxon>Polychaeta</taxon>
        <taxon>Sedentaria</taxon>
        <taxon>Canalipalpata</taxon>
        <taxon>Sabellida</taxon>
        <taxon>Oweniida</taxon>
        <taxon>Oweniidae</taxon>
        <taxon>Owenia</taxon>
    </lineage>
</organism>
<keyword evidence="3" id="KW-0233">DNA recombination</keyword>
<dbReference type="OrthoDB" id="206565at2759"/>
<feature type="region of interest" description="Disordered" evidence="7">
    <location>
        <begin position="195"/>
        <end position="382"/>
    </location>
</feature>
<dbReference type="InterPro" id="IPR007232">
    <property type="entry name" value="Rad52_Rad59_Rad22"/>
</dbReference>
<dbReference type="Pfam" id="PF04098">
    <property type="entry name" value="Rad52_Rad22"/>
    <property type="match status" value="1"/>
</dbReference>
<dbReference type="AlphaFoldDB" id="A0A8S4NS29"/>
<comment type="caution">
    <text evidence="8">The sequence shown here is derived from an EMBL/GenBank/DDBJ whole genome shotgun (WGS) entry which is preliminary data.</text>
</comment>
<evidence type="ECO:0000256" key="1">
    <source>
        <dbReference type="ARBA" id="ARBA00006638"/>
    </source>
</evidence>
<evidence type="ECO:0000256" key="5">
    <source>
        <dbReference type="ARBA" id="ARBA00053354"/>
    </source>
</evidence>
<feature type="compositionally biased region" description="Basic and acidic residues" evidence="7">
    <location>
        <begin position="357"/>
        <end position="366"/>
    </location>
</feature>
<dbReference type="SUPFAM" id="SSF54768">
    <property type="entry name" value="dsRNA-binding domain-like"/>
    <property type="match status" value="1"/>
</dbReference>